<sequence>MSNTNGTVTIQQQEYEALRQQNEQLRQQVAYLEEQVRLLRHRLFGASSERRTKVSSDADGVQLSLFNEAEVEVDSSPVDASEEEPEAETEVITYERKKPQAKAREAWLWARPADEVVEYRLPEDEQVCPKCAGKLHEMSREVSRRVKIIPAQMRTVEYVRYVYACRHCEAHDTETPVLRAPMPKPVQAKSMATPEAVAYVMTKKFVEGMPLYRQEQQFARHGYPLSRQTLANWVVHAAETWLRPLYERLHRELLRRRYLHADETTLQVLHEDGRPAQTQSYMWLYRSGQDGPPIVLYDYQETRGAEHPKRFLEGFRGYLHVDGYVGYEGMPDVELVGCWAHARRKFDEALKALPVKERKGKTAAEEGLSYCNALYAVEKKLKGASPEERARVRMEQSQPILDAFLAWLETQERQVLPKSALGQAVSYCLKQWTKLARYVEDGHLEIDNNRSERSLKPFVIGRKNWLFANTPRGARASATAYSIVETAKENGLNPMAYLTYLFEQLPNVDLQDELALEALLPWSKTLPAGVRRGK</sequence>
<evidence type="ECO:0000259" key="2">
    <source>
        <dbReference type="Pfam" id="PF03050"/>
    </source>
</evidence>
<dbReference type="Proteomes" id="UP000642910">
    <property type="component" value="Unassembled WGS sequence"/>
</dbReference>
<dbReference type="PANTHER" id="PTHR33678">
    <property type="entry name" value="BLL1576 PROTEIN"/>
    <property type="match status" value="1"/>
</dbReference>
<organism evidence="6 7">
    <name type="scientific">Alicyclobacillus mali</name>
    <name type="common">ex Roth et al. 2021</name>
    <dbReference type="NCBI Taxonomy" id="1123961"/>
    <lineage>
        <taxon>Bacteria</taxon>
        <taxon>Bacillati</taxon>
        <taxon>Bacillota</taxon>
        <taxon>Bacilli</taxon>
        <taxon>Bacillales</taxon>
        <taxon>Alicyclobacillaceae</taxon>
        <taxon>Alicyclobacillus</taxon>
    </lineage>
</organism>
<dbReference type="Pfam" id="PF13007">
    <property type="entry name" value="LZ_Tnp_IS66"/>
    <property type="match status" value="1"/>
</dbReference>
<protein>
    <submittedName>
        <fullName evidence="6">IS66 family transposase</fullName>
    </submittedName>
</protein>
<evidence type="ECO:0000313" key="7">
    <source>
        <dbReference type="Proteomes" id="UP000642910"/>
    </source>
</evidence>
<evidence type="ECO:0000256" key="1">
    <source>
        <dbReference type="SAM" id="Coils"/>
    </source>
</evidence>
<proteinExistence type="predicted"/>
<feature type="domain" description="Transposase TnpC homeodomain" evidence="4">
    <location>
        <begin position="32"/>
        <end position="104"/>
    </location>
</feature>
<feature type="domain" description="Transposase IS66 central" evidence="2">
    <location>
        <begin position="189"/>
        <end position="475"/>
    </location>
</feature>
<feature type="coiled-coil region" evidence="1">
    <location>
        <begin position="8"/>
        <end position="42"/>
    </location>
</feature>
<gene>
    <name evidence="6" type="ORF">IW967_11420</name>
</gene>
<dbReference type="InterPro" id="IPR024474">
    <property type="entry name" value="Znf_dom_IS66"/>
</dbReference>
<dbReference type="Pfam" id="PF13005">
    <property type="entry name" value="zf-IS66"/>
    <property type="match status" value="1"/>
</dbReference>
<evidence type="ECO:0000313" key="6">
    <source>
        <dbReference type="EMBL" id="MBF8378465.1"/>
    </source>
</evidence>
<evidence type="ECO:0000259" key="5">
    <source>
        <dbReference type="Pfam" id="PF13817"/>
    </source>
</evidence>
<dbReference type="EMBL" id="JADPKZ010000045">
    <property type="protein sequence ID" value="MBF8378465.1"/>
    <property type="molecule type" value="Genomic_DNA"/>
</dbReference>
<evidence type="ECO:0000259" key="3">
    <source>
        <dbReference type="Pfam" id="PF13005"/>
    </source>
</evidence>
<evidence type="ECO:0000259" key="4">
    <source>
        <dbReference type="Pfam" id="PF13007"/>
    </source>
</evidence>
<dbReference type="NCBIfam" id="NF033517">
    <property type="entry name" value="transpos_IS66"/>
    <property type="match status" value="1"/>
</dbReference>
<dbReference type="InterPro" id="IPR004291">
    <property type="entry name" value="Transposase_IS66_central"/>
</dbReference>
<reference evidence="6 7" key="1">
    <citation type="submission" date="2020-11" db="EMBL/GenBank/DDBJ databases">
        <title>Genomic insight of Alicyclobacillus mali FL 18 reveals a new arsenic-resistant strain, with potential in environmental biotechnology.</title>
        <authorList>
            <person name="Fiorentino G."/>
            <person name="Gallo G."/>
            <person name="Aulitto M."/>
        </authorList>
    </citation>
    <scope>NUCLEOTIDE SEQUENCE [LARGE SCALE GENOMIC DNA]</scope>
    <source>
        <strain evidence="6 7">FL 18</strain>
    </source>
</reference>
<keyword evidence="7" id="KW-1185">Reference proteome</keyword>
<feature type="domain" description="Transposase IS66 zinc-finger binding" evidence="3">
    <location>
        <begin position="125"/>
        <end position="169"/>
    </location>
</feature>
<dbReference type="RefSeq" id="WP_195867941.1">
    <property type="nucleotide sequence ID" value="NZ_JADPKZ010000045.1"/>
</dbReference>
<dbReference type="Pfam" id="PF13817">
    <property type="entry name" value="DDE_Tnp_IS66_C"/>
    <property type="match status" value="1"/>
</dbReference>
<name>A0ABS0F589_9BACL</name>
<feature type="domain" description="Transposase IS66 C-terminal" evidence="5">
    <location>
        <begin position="482"/>
        <end position="522"/>
    </location>
</feature>
<dbReference type="InterPro" id="IPR039552">
    <property type="entry name" value="IS66_C"/>
</dbReference>
<dbReference type="InterPro" id="IPR024463">
    <property type="entry name" value="Transposase_TnpC_homeodom"/>
</dbReference>
<dbReference type="Pfam" id="PF03050">
    <property type="entry name" value="DDE_Tnp_IS66"/>
    <property type="match status" value="1"/>
</dbReference>
<keyword evidence="1" id="KW-0175">Coiled coil</keyword>
<dbReference type="InterPro" id="IPR052344">
    <property type="entry name" value="Transposase-related"/>
</dbReference>
<accession>A0ABS0F589</accession>
<comment type="caution">
    <text evidence="6">The sequence shown here is derived from an EMBL/GenBank/DDBJ whole genome shotgun (WGS) entry which is preliminary data.</text>
</comment>